<dbReference type="RefSeq" id="WP_337694484.1">
    <property type="nucleotide sequence ID" value="NZ_JBBEGN010000003.1"/>
</dbReference>
<comment type="caution">
    <text evidence="1">The sequence shown here is derived from an EMBL/GenBank/DDBJ whole genome shotgun (WGS) entry which is preliminary data.</text>
</comment>
<keyword evidence="2" id="KW-1185">Reference proteome</keyword>
<evidence type="ECO:0000313" key="1">
    <source>
        <dbReference type="EMBL" id="MEJ2867877.1"/>
    </source>
</evidence>
<organism evidence="1 2">
    <name type="scientific">Actinomycetospora aurantiaca</name>
    <dbReference type="NCBI Taxonomy" id="3129233"/>
    <lineage>
        <taxon>Bacteria</taxon>
        <taxon>Bacillati</taxon>
        <taxon>Actinomycetota</taxon>
        <taxon>Actinomycetes</taxon>
        <taxon>Pseudonocardiales</taxon>
        <taxon>Pseudonocardiaceae</taxon>
        <taxon>Actinomycetospora</taxon>
    </lineage>
</organism>
<dbReference type="Proteomes" id="UP001385809">
    <property type="component" value="Unassembled WGS sequence"/>
</dbReference>
<name>A0ABU8MMN0_9PSEU</name>
<protein>
    <submittedName>
        <fullName evidence="1">Uncharacterized protein</fullName>
    </submittedName>
</protein>
<sequence>MSGTWETERSGARPSRWGDAGAVAWLREMRDRWRAVGVLGLLEDAVAAVWERNVARHDPRVAGDTALTLGLTSSENLRSRLLAVAPEWAEREVRIAAPWNSLVLAHEGVTLHLMKAPPQHGPAPDWAVLRWQGEVRAAAAEQNGAGYVPAGGQLTLDGLPAPRHPLDEPAGLRHVVLVWTGDPATATTAGWLAVPWEDGAEPPGRAWLAATPVWSHGPDDVPAPAPVPAVSIPFSALGDDAVR</sequence>
<reference evidence="1 2" key="1">
    <citation type="submission" date="2024-03" db="EMBL/GenBank/DDBJ databases">
        <title>Actinomycetospora sp. OC33-EN08, a novel actinomycete isolated from wild orchid (Aerides multiflora).</title>
        <authorList>
            <person name="Suriyachadkun C."/>
        </authorList>
    </citation>
    <scope>NUCLEOTIDE SEQUENCE [LARGE SCALE GENOMIC DNA]</scope>
    <source>
        <strain evidence="1 2">OC33-EN08</strain>
    </source>
</reference>
<dbReference type="EMBL" id="JBBEGN010000003">
    <property type="protein sequence ID" value="MEJ2867877.1"/>
    <property type="molecule type" value="Genomic_DNA"/>
</dbReference>
<accession>A0ABU8MMN0</accession>
<evidence type="ECO:0000313" key="2">
    <source>
        <dbReference type="Proteomes" id="UP001385809"/>
    </source>
</evidence>
<proteinExistence type="predicted"/>
<gene>
    <name evidence="1" type="ORF">WCD74_08885</name>
</gene>